<accession>A0A9J6RGL2</accession>
<dbReference type="Proteomes" id="UP001069090">
    <property type="component" value="Unassembled WGS sequence"/>
</dbReference>
<reference evidence="2 3" key="1">
    <citation type="submission" date="2022-12" db="EMBL/GenBank/DDBJ databases">
        <title>Dasania phycosphaerae sp. nov., isolated from particulate material of the south coast of Korea.</title>
        <authorList>
            <person name="Jiang Y."/>
        </authorList>
    </citation>
    <scope>NUCLEOTIDE SEQUENCE [LARGE SCALE GENOMIC DNA]</scope>
    <source>
        <strain evidence="2 3">GY-19</strain>
    </source>
</reference>
<feature type="transmembrane region" description="Helical" evidence="1">
    <location>
        <begin position="40"/>
        <end position="59"/>
    </location>
</feature>
<dbReference type="AlphaFoldDB" id="A0A9J6RGL2"/>
<keyword evidence="1" id="KW-0472">Membrane</keyword>
<evidence type="ECO:0000313" key="2">
    <source>
        <dbReference type="EMBL" id="MCZ0863587.1"/>
    </source>
</evidence>
<keyword evidence="1" id="KW-0812">Transmembrane</keyword>
<gene>
    <name evidence="2" type="ORF">O0V09_00140</name>
</gene>
<keyword evidence="1" id="KW-1133">Transmembrane helix</keyword>
<comment type="caution">
    <text evidence="2">The sequence shown here is derived from an EMBL/GenBank/DDBJ whole genome shotgun (WGS) entry which is preliminary data.</text>
</comment>
<proteinExistence type="predicted"/>
<evidence type="ECO:0000313" key="3">
    <source>
        <dbReference type="Proteomes" id="UP001069090"/>
    </source>
</evidence>
<protein>
    <submittedName>
        <fullName evidence="2">Uncharacterized protein</fullName>
    </submittedName>
</protein>
<name>A0A9J6RGL2_9GAMM</name>
<organism evidence="2 3">
    <name type="scientific">Dasania phycosphaerae</name>
    <dbReference type="NCBI Taxonomy" id="2950436"/>
    <lineage>
        <taxon>Bacteria</taxon>
        <taxon>Pseudomonadati</taxon>
        <taxon>Pseudomonadota</taxon>
        <taxon>Gammaproteobacteria</taxon>
        <taxon>Cellvibrionales</taxon>
        <taxon>Spongiibacteraceae</taxon>
        <taxon>Dasania</taxon>
    </lineage>
</organism>
<evidence type="ECO:0000256" key="1">
    <source>
        <dbReference type="SAM" id="Phobius"/>
    </source>
</evidence>
<dbReference type="EMBL" id="JAPTGG010000001">
    <property type="protein sequence ID" value="MCZ0863587.1"/>
    <property type="molecule type" value="Genomic_DNA"/>
</dbReference>
<keyword evidence="3" id="KW-1185">Reference proteome</keyword>
<sequence length="61" mass="6542">MATLFSILACLFVALFVLVKLTEKHAKPMAPEQQQKLSKIIVALVAISLVAGLVQFMLAGS</sequence>
<dbReference type="RefSeq" id="WP_258329735.1">
    <property type="nucleotide sequence ID" value="NZ_JAPTGG010000001.1"/>
</dbReference>